<protein>
    <submittedName>
        <fullName evidence="1">Uncharacterized protein</fullName>
    </submittedName>
</protein>
<gene>
    <name evidence="1" type="ORF">EGR_10035</name>
</gene>
<sequence>MALLPVSVLVYGSTIESIIDSVLKDVPEYLTTNGEQSQVESIESLVRSCPFSFYENLLNGEVAYTLSIYEDDDDFVRSPQRPTNVEYIKRRWWATWKMATVADVNGSTGSIAKRTPALPPPWAWMEDGVASLTVPTLTDEATRITGALDGSAATGEQIHSHFVINATDCMSEMISSTDLLFFSSISEVATSTGLSNDTAAMHRESAAQWTVCRGMIARCLEVNTVAWHNFWRASGCGIQARASYSTNNTAYELDMGNERDNHGGSFRCCLGSPCVCESSVMTEVLLSNITLLVNAAANFCGFSISSTCIYAITSATVLRTTTACHLLFTTRPHCVMMSG</sequence>
<proteinExistence type="predicted"/>
<name>W6U224_ECHGR</name>
<dbReference type="GeneID" id="36345750"/>
<dbReference type="CTD" id="36345750"/>
<organism evidence="1 2">
    <name type="scientific">Echinococcus granulosus</name>
    <name type="common">Hydatid tapeworm</name>
    <dbReference type="NCBI Taxonomy" id="6210"/>
    <lineage>
        <taxon>Eukaryota</taxon>
        <taxon>Metazoa</taxon>
        <taxon>Spiralia</taxon>
        <taxon>Lophotrochozoa</taxon>
        <taxon>Platyhelminthes</taxon>
        <taxon>Cestoda</taxon>
        <taxon>Eucestoda</taxon>
        <taxon>Cyclophyllidea</taxon>
        <taxon>Taeniidae</taxon>
        <taxon>Echinococcus</taxon>
        <taxon>Echinococcus granulosus group</taxon>
    </lineage>
</organism>
<comment type="caution">
    <text evidence="1">The sequence shown here is derived from an EMBL/GenBank/DDBJ whole genome shotgun (WGS) entry which is preliminary data.</text>
</comment>
<dbReference type="AlphaFoldDB" id="W6U224"/>
<evidence type="ECO:0000313" key="2">
    <source>
        <dbReference type="Proteomes" id="UP000019149"/>
    </source>
</evidence>
<reference evidence="1 2" key="1">
    <citation type="journal article" date="2013" name="Nat. Genet.">
        <title>The genome of the hydatid tapeworm Echinococcus granulosus.</title>
        <authorList>
            <person name="Zheng H."/>
            <person name="Zhang W."/>
            <person name="Zhang L."/>
            <person name="Zhang Z."/>
            <person name="Li J."/>
            <person name="Lu G."/>
            <person name="Zhu Y."/>
            <person name="Wang Y."/>
            <person name="Huang Y."/>
            <person name="Liu J."/>
            <person name="Kang H."/>
            <person name="Chen J."/>
            <person name="Wang L."/>
            <person name="Chen A."/>
            <person name="Yu S."/>
            <person name="Gao Z."/>
            <person name="Jin L."/>
            <person name="Gu W."/>
            <person name="Wang Z."/>
            <person name="Zhao L."/>
            <person name="Shi B."/>
            <person name="Wen H."/>
            <person name="Lin R."/>
            <person name="Jones M.K."/>
            <person name="Brejova B."/>
            <person name="Vinar T."/>
            <person name="Zhao G."/>
            <person name="McManus D.P."/>
            <person name="Chen Z."/>
            <person name="Zhou Y."/>
            <person name="Wang S."/>
        </authorList>
    </citation>
    <scope>NUCLEOTIDE SEQUENCE [LARGE SCALE GENOMIC DNA]</scope>
</reference>
<dbReference type="KEGG" id="egl:EGR_10035"/>
<accession>W6U224</accession>
<evidence type="ECO:0000313" key="1">
    <source>
        <dbReference type="EMBL" id="EUB55098.1"/>
    </source>
</evidence>
<dbReference type="RefSeq" id="XP_024346294.1">
    <property type="nucleotide sequence ID" value="XM_024499284.1"/>
</dbReference>
<dbReference type="Proteomes" id="UP000019149">
    <property type="component" value="Unassembled WGS sequence"/>
</dbReference>
<dbReference type="EMBL" id="APAU02000185">
    <property type="protein sequence ID" value="EUB55098.1"/>
    <property type="molecule type" value="Genomic_DNA"/>
</dbReference>
<keyword evidence="2" id="KW-1185">Reference proteome</keyword>